<accession>A0A1N7CLI4</accession>
<dbReference type="AlphaFoldDB" id="A0A1N7CLI4"/>
<feature type="domain" description="HTH marR-type" evidence="1">
    <location>
        <begin position="12"/>
        <end position="143"/>
    </location>
</feature>
<dbReference type="GO" id="GO:0006950">
    <property type="term" value="P:response to stress"/>
    <property type="evidence" value="ECO:0007669"/>
    <property type="project" value="TreeGrafter"/>
</dbReference>
<dbReference type="GO" id="GO:0003677">
    <property type="term" value="F:DNA binding"/>
    <property type="evidence" value="ECO:0007669"/>
    <property type="project" value="UniProtKB-KW"/>
</dbReference>
<dbReference type="OrthoDB" id="3216907at2"/>
<dbReference type="STRING" id="1344003.SAMN05445060_0215"/>
<gene>
    <name evidence="2" type="ORF">SAMN05445060_0215</name>
</gene>
<dbReference type="InterPro" id="IPR000835">
    <property type="entry name" value="HTH_MarR-typ"/>
</dbReference>
<dbReference type="GO" id="GO:0003700">
    <property type="term" value="F:DNA-binding transcription factor activity"/>
    <property type="evidence" value="ECO:0007669"/>
    <property type="project" value="InterPro"/>
</dbReference>
<dbReference type="InterPro" id="IPR036388">
    <property type="entry name" value="WH-like_DNA-bd_sf"/>
</dbReference>
<dbReference type="InterPro" id="IPR039422">
    <property type="entry name" value="MarR/SlyA-like"/>
</dbReference>
<dbReference type="PANTHER" id="PTHR33164">
    <property type="entry name" value="TRANSCRIPTIONAL REGULATOR, MARR FAMILY"/>
    <property type="match status" value="1"/>
</dbReference>
<protein>
    <submittedName>
        <fullName evidence="2">DNA-binding transcriptional regulator, MarR family</fullName>
    </submittedName>
</protein>
<dbReference type="SMART" id="SM00347">
    <property type="entry name" value="HTH_MARR"/>
    <property type="match status" value="1"/>
</dbReference>
<dbReference type="RefSeq" id="WP_076475727.1">
    <property type="nucleotide sequence ID" value="NZ_FTNT01000001.1"/>
</dbReference>
<dbReference type="PROSITE" id="PS50995">
    <property type="entry name" value="HTH_MARR_2"/>
    <property type="match status" value="1"/>
</dbReference>
<dbReference type="Gene3D" id="1.10.10.10">
    <property type="entry name" value="Winged helix-like DNA-binding domain superfamily/Winged helix DNA-binding domain"/>
    <property type="match status" value="1"/>
</dbReference>
<keyword evidence="3" id="KW-1185">Reference proteome</keyword>
<dbReference type="PRINTS" id="PR00598">
    <property type="entry name" value="HTHMARR"/>
</dbReference>
<dbReference type="Proteomes" id="UP000186218">
    <property type="component" value="Unassembled WGS sequence"/>
</dbReference>
<name>A0A1N7CLI4_9NOCA</name>
<reference evidence="2 3" key="1">
    <citation type="submission" date="2017-01" db="EMBL/GenBank/DDBJ databases">
        <authorList>
            <person name="Mah S.A."/>
            <person name="Swanson W.J."/>
            <person name="Moy G.W."/>
            <person name="Vacquier V.D."/>
        </authorList>
    </citation>
    <scope>NUCLEOTIDE SEQUENCE [LARGE SCALE GENOMIC DNA]</scope>
    <source>
        <strain evidence="2 3">CPCC 203464</strain>
    </source>
</reference>
<organism evidence="2 3">
    <name type="scientific">Williamsia sterculiae</name>
    <dbReference type="NCBI Taxonomy" id="1344003"/>
    <lineage>
        <taxon>Bacteria</taxon>
        <taxon>Bacillati</taxon>
        <taxon>Actinomycetota</taxon>
        <taxon>Actinomycetes</taxon>
        <taxon>Mycobacteriales</taxon>
        <taxon>Nocardiaceae</taxon>
        <taxon>Williamsia</taxon>
    </lineage>
</organism>
<proteinExistence type="predicted"/>
<dbReference type="EMBL" id="FTNT01000001">
    <property type="protein sequence ID" value="SIR64462.1"/>
    <property type="molecule type" value="Genomic_DNA"/>
</dbReference>
<dbReference type="SUPFAM" id="SSF46785">
    <property type="entry name" value="Winged helix' DNA-binding domain"/>
    <property type="match status" value="1"/>
</dbReference>
<dbReference type="InterPro" id="IPR036390">
    <property type="entry name" value="WH_DNA-bd_sf"/>
</dbReference>
<sequence length="158" mass="16978">MTTDPVSGGADDLGIVDALAQLSFAVQNALARRAAAHELSLTQVRLLGILRDRTPGMRELAHMLELDKSSVTGLVDRAARRGLVRREASRDDRRVSFVALTDEGRVIVDVVARGFADDVYKLIAHVGDRDARELSRIASAVARHQVDGVPGSSVDAPT</sequence>
<evidence type="ECO:0000313" key="2">
    <source>
        <dbReference type="EMBL" id="SIR64462.1"/>
    </source>
</evidence>
<evidence type="ECO:0000259" key="1">
    <source>
        <dbReference type="PROSITE" id="PS50995"/>
    </source>
</evidence>
<evidence type="ECO:0000313" key="3">
    <source>
        <dbReference type="Proteomes" id="UP000186218"/>
    </source>
</evidence>
<keyword evidence="2" id="KW-0238">DNA-binding</keyword>
<dbReference type="Pfam" id="PF12802">
    <property type="entry name" value="MarR_2"/>
    <property type="match status" value="1"/>
</dbReference>
<dbReference type="PANTHER" id="PTHR33164:SF43">
    <property type="entry name" value="HTH-TYPE TRANSCRIPTIONAL REPRESSOR YETL"/>
    <property type="match status" value="1"/>
</dbReference>